<reference evidence="5 6" key="1">
    <citation type="submission" date="2024-09" db="EMBL/GenBank/DDBJ databases">
        <title>The Natural Products Discovery Center: Release of the First 8490 Sequenced Strains for Exploring Actinobacteria Biosynthetic Diversity.</title>
        <authorList>
            <person name="Kalkreuter E."/>
            <person name="Kautsar S.A."/>
            <person name="Yang D."/>
            <person name="Bader C.D."/>
            <person name="Teijaro C.N."/>
            <person name="Fluegel L."/>
            <person name="Davis C.M."/>
            <person name="Simpson J.R."/>
            <person name="Lauterbach L."/>
            <person name="Steele A.D."/>
            <person name="Gui C."/>
            <person name="Meng S."/>
            <person name="Li G."/>
            <person name="Viehrig K."/>
            <person name="Ye F."/>
            <person name="Su P."/>
            <person name="Kiefer A.F."/>
            <person name="Nichols A."/>
            <person name="Cepeda A.J."/>
            <person name="Yan W."/>
            <person name="Fan B."/>
            <person name="Jiang Y."/>
            <person name="Adhikari A."/>
            <person name="Zheng C.-J."/>
            <person name="Schuster L."/>
            <person name="Cowan T.M."/>
            <person name="Smanski M.J."/>
            <person name="Chevrette M.G."/>
            <person name="De Carvalho L.P.S."/>
            <person name="Shen B."/>
        </authorList>
    </citation>
    <scope>NUCLEOTIDE SEQUENCE [LARGE SCALE GENOMIC DNA]</scope>
    <source>
        <strain evidence="5 6">NPDC059500</strain>
    </source>
</reference>
<evidence type="ECO:0000313" key="6">
    <source>
        <dbReference type="Proteomes" id="UP001599756"/>
    </source>
</evidence>
<feature type="compositionally biased region" description="Polar residues" evidence="4">
    <location>
        <begin position="312"/>
        <end position="323"/>
    </location>
</feature>
<dbReference type="InterPro" id="IPR015943">
    <property type="entry name" value="WD40/YVTN_repeat-like_dom_sf"/>
</dbReference>
<evidence type="ECO:0000256" key="2">
    <source>
        <dbReference type="ARBA" id="ARBA00022737"/>
    </source>
</evidence>
<evidence type="ECO:0000256" key="3">
    <source>
        <dbReference type="PROSITE-ProRule" id="PRU00221"/>
    </source>
</evidence>
<dbReference type="InterPro" id="IPR036322">
    <property type="entry name" value="WD40_repeat_dom_sf"/>
</dbReference>
<feature type="region of interest" description="Disordered" evidence="4">
    <location>
        <begin position="311"/>
        <end position="335"/>
    </location>
</feature>
<dbReference type="SUPFAM" id="SSF69322">
    <property type="entry name" value="Tricorn protease domain 2"/>
    <property type="match status" value="1"/>
</dbReference>
<dbReference type="Gene3D" id="2.130.10.10">
    <property type="entry name" value="YVTN repeat-like/Quinoprotein amine dehydrogenase"/>
    <property type="match status" value="3"/>
</dbReference>
<keyword evidence="2" id="KW-0677">Repeat</keyword>
<dbReference type="InterPro" id="IPR050505">
    <property type="entry name" value="WDR55/POC1"/>
</dbReference>
<evidence type="ECO:0000256" key="4">
    <source>
        <dbReference type="SAM" id="MobiDB-lite"/>
    </source>
</evidence>
<comment type="caution">
    <text evidence="5">The sequence shown here is derived from an EMBL/GenBank/DDBJ whole genome shotgun (WGS) entry which is preliminary data.</text>
</comment>
<dbReference type="RefSeq" id="WP_381843067.1">
    <property type="nucleotide sequence ID" value="NZ_JBHYTS010000073.1"/>
</dbReference>
<dbReference type="EMBL" id="JBHYTS010000073">
    <property type="protein sequence ID" value="MFE1754975.1"/>
    <property type="molecule type" value="Genomic_DNA"/>
</dbReference>
<evidence type="ECO:0000256" key="1">
    <source>
        <dbReference type="ARBA" id="ARBA00022574"/>
    </source>
</evidence>
<keyword evidence="1 3" id="KW-0853">WD repeat</keyword>
<dbReference type="SUPFAM" id="SSF50978">
    <property type="entry name" value="WD40 repeat-like"/>
    <property type="match status" value="1"/>
</dbReference>
<keyword evidence="6" id="KW-1185">Reference proteome</keyword>
<dbReference type="Proteomes" id="UP001599756">
    <property type="component" value="Unassembled WGS sequence"/>
</dbReference>
<dbReference type="PANTHER" id="PTHR44019">
    <property type="entry name" value="WD REPEAT-CONTAINING PROTEIN 55"/>
    <property type="match status" value="1"/>
</dbReference>
<dbReference type="SMART" id="SM00320">
    <property type="entry name" value="WD40"/>
    <property type="match status" value="6"/>
</dbReference>
<evidence type="ECO:0000313" key="5">
    <source>
        <dbReference type="EMBL" id="MFE1754975.1"/>
    </source>
</evidence>
<accession>A0ABW6HE98</accession>
<organism evidence="5 6">
    <name type="scientific">Streptomyces anandii</name>
    <dbReference type="NCBI Taxonomy" id="285454"/>
    <lineage>
        <taxon>Bacteria</taxon>
        <taxon>Bacillati</taxon>
        <taxon>Actinomycetota</taxon>
        <taxon>Actinomycetes</taxon>
        <taxon>Kitasatosporales</taxon>
        <taxon>Streptomycetaceae</taxon>
        <taxon>Streptomyces</taxon>
    </lineage>
</organism>
<sequence length="774" mass="83572">MSVLVALALVVGVSAWQLKRTGERQALQAAARRGAALAGNMRLSDPQRALQLSVASYKIADTLETRSALLSAFGQKEQDRFEVPSAEAVMFLSDDGRTVISAGAHRIRRWNVTTHRELSRRKAPGVTGATVLAASGEGNVLAVRQRDGSMLLWDIAAQRMRGHLFSTGTHAAGFGAHETAVFGTSGRTLVTIDGDDGGGVRLWDTVQQRLLFAHPLSRPAQSNDHPPVAISPNDRFVAWCQGGGPVRLWDVRHHHEVILHSSSTRLAAPCRQGDPNPLTSPARVLVTPDGVLQFSPDSRFLTAINGAGADQWDTSSGHQQNSLLDAPPIIGNRPAEVEPTPLREIKFSKAGDFLAGMSKDAIVFWRVDHPERPIWTYSLNSDVSVFPSFDTAADSFRYLDYGSPSGPTVRTLNLDYLTTRAWHQQENAEAALSLNGRASAVLPKGSHTAEIAVRDPKLGIVRSKVTGLPYITDSEESHTRPLMSFDASGTLFAFGVAPGGTRALPDRVRIWDTVRRHVIATIRDSTNSGVTALTVSPDGKRLAVLTRAAHSEIKIWRLPDCRNITTVRGNHQTPLVFNHDGTLLYAGVPSGVRPLASASSGQLVDIINTESGATDQKRLGQGADWSLSASPDGHHIAVGDLAGWITLWDASGAAQLGVLPGPLPRGDSQDTFVTMAFSHDGRTLAVAGQQGLLQLWDTSSRQLMSVLPTAGDTISTLAFSSDGSTLYVAGSNTRTWAYSLDAHRIAERVCQRTSPLSRTRWRLYFPDVPYRATC</sequence>
<gene>
    <name evidence="5" type="ORF">ACFW88_31290</name>
</gene>
<name>A0ABW6HE98_9ACTN</name>
<feature type="repeat" description="WD" evidence="3">
    <location>
        <begin position="665"/>
        <end position="706"/>
    </location>
</feature>
<protein>
    <submittedName>
        <fullName evidence="5">WD40 repeat domain-containing protein</fullName>
    </submittedName>
</protein>
<dbReference type="PANTHER" id="PTHR44019:SF8">
    <property type="entry name" value="POC1 CENTRIOLAR PROTEIN HOMOLOG"/>
    <property type="match status" value="1"/>
</dbReference>
<dbReference type="InterPro" id="IPR001680">
    <property type="entry name" value="WD40_rpt"/>
</dbReference>
<dbReference type="PROSITE" id="PS50082">
    <property type="entry name" value="WD_REPEATS_2"/>
    <property type="match status" value="1"/>
</dbReference>
<proteinExistence type="predicted"/>